<gene>
    <name evidence="3" type="ORF">G3I39_41435</name>
</gene>
<feature type="chain" id="PRO_5038496773" description="Lipoprotein" evidence="2">
    <location>
        <begin position="32"/>
        <end position="204"/>
    </location>
</feature>
<evidence type="ECO:0008006" key="5">
    <source>
        <dbReference type="Google" id="ProtNLM"/>
    </source>
</evidence>
<reference evidence="3 4" key="1">
    <citation type="submission" date="2020-01" db="EMBL/GenBank/DDBJ databases">
        <title>Insect and environment-associated Actinomycetes.</title>
        <authorList>
            <person name="Currrie C."/>
            <person name="Chevrette M."/>
            <person name="Carlson C."/>
            <person name="Stubbendieck R."/>
            <person name="Wendt-Pienkowski E."/>
        </authorList>
    </citation>
    <scope>NUCLEOTIDE SEQUENCE [LARGE SCALE GENOMIC DNA]</scope>
    <source>
        <strain evidence="3 4">SID14438</strain>
    </source>
</reference>
<dbReference type="PROSITE" id="PS51318">
    <property type="entry name" value="TAT"/>
    <property type="match status" value="1"/>
</dbReference>
<dbReference type="EMBL" id="JAAGME010001725">
    <property type="protein sequence ID" value="NEB73477.1"/>
    <property type="molecule type" value="Genomic_DNA"/>
</dbReference>
<dbReference type="InterPro" id="IPR006311">
    <property type="entry name" value="TAT_signal"/>
</dbReference>
<feature type="signal peptide" evidence="2">
    <location>
        <begin position="1"/>
        <end position="31"/>
    </location>
</feature>
<protein>
    <recommendedName>
        <fullName evidence="5">Lipoprotein</fullName>
    </recommendedName>
</protein>
<evidence type="ECO:0000256" key="1">
    <source>
        <dbReference type="SAM" id="MobiDB-lite"/>
    </source>
</evidence>
<dbReference type="RefSeq" id="WP_031124964.1">
    <property type="nucleotide sequence ID" value="NZ_CP109077.1"/>
</dbReference>
<name>A0A6N9VME8_STRMI</name>
<accession>A0A6N9VME8</accession>
<evidence type="ECO:0000256" key="2">
    <source>
        <dbReference type="SAM" id="SignalP"/>
    </source>
</evidence>
<dbReference type="Proteomes" id="UP000471648">
    <property type="component" value="Unassembled WGS sequence"/>
</dbReference>
<feature type="compositionally biased region" description="Low complexity" evidence="1">
    <location>
        <begin position="64"/>
        <end position="76"/>
    </location>
</feature>
<proteinExistence type="predicted"/>
<sequence>MRTTRTIRTALLTAAAAGLAVTALSTAPASAAPAAPKFLSAGQWPASLTPWTAGPVQKGLPEDGSACTAGTTPAAGTRHRDFRTELDTGARQTITVAPTTAKAKALAAELRTALATCLDRLKEQEPGLEGVSRYHGRVNVEEGAHVYSIDTSYPEVGSTDIGLHSVGRDGRTVTVLEWGQLGDLDGAPLKGFRKTTGTAVAKLH</sequence>
<comment type="caution">
    <text evidence="3">The sequence shown here is derived from an EMBL/GenBank/DDBJ whole genome shotgun (WGS) entry which is preliminary data.</text>
</comment>
<organism evidence="3 4">
    <name type="scientific">Streptomyces microflavus</name>
    <name type="common">Streptomyces lipmanii</name>
    <dbReference type="NCBI Taxonomy" id="1919"/>
    <lineage>
        <taxon>Bacteria</taxon>
        <taxon>Bacillati</taxon>
        <taxon>Actinomycetota</taxon>
        <taxon>Actinomycetes</taxon>
        <taxon>Kitasatosporales</taxon>
        <taxon>Streptomycetaceae</taxon>
        <taxon>Streptomyces</taxon>
    </lineage>
</organism>
<dbReference type="AlphaFoldDB" id="A0A6N9VME8"/>
<evidence type="ECO:0000313" key="3">
    <source>
        <dbReference type="EMBL" id="NEB73477.1"/>
    </source>
</evidence>
<keyword evidence="2" id="KW-0732">Signal</keyword>
<evidence type="ECO:0000313" key="4">
    <source>
        <dbReference type="Proteomes" id="UP000471648"/>
    </source>
</evidence>
<feature type="region of interest" description="Disordered" evidence="1">
    <location>
        <begin position="50"/>
        <end position="79"/>
    </location>
</feature>